<evidence type="ECO:0000313" key="1">
    <source>
        <dbReference type="EMBL" id="KAF4677237.1"/>
    </source>
</evidence>
<gene>
    <name evidence="1" type="ORF">FOZ60_017460</name>
</gene>
<reference evidence="1 2" key="1">
    <citation type="submission" date="2020-04" db="EMBL/GenBank/DDBJ databases">
        <title>Perkinsus olseni comparative genomics.</title>
        <authorList>
            <person name="Bogema D.R."/>
        </authorList>
    </citation>
    <scope>NUCLEOTIDE SEQUENCE [LARGE SCALE GENOMIC DNA]</scope>
    <source>
        <strain evidence="1">00978-12</strain>
    </source>
</reference>
<dbReference type="Proteomes" id="UP000541610">
    <property type="component" value="Unassembled WGS sequence"/>
</dbReference>
<organism evidence="1 2">
    <name type="scientific">Perkinsus olseni</name>
    <name type="common">Perkinsus atlanticus</name>
    <dbReference type="NCBI Taxonomy" id="32597"/>
    <lineage>
        <taxon>Eukaryota</taxon>
        <taxon>Sar</taxon>
        <taxon>Alveolata</taxon>
        <taxon>Perkinsozoa</taxon>
        <taxon>Perkinsea</taxon>
        <taxon>Perkinsida</taxon>
        <taxon>Perkinsidae</taxon>
        <taxon>Perkinsus</taxon>
    </lineage>
</organism>
<sequence length="94" mass="10574">MIYSYTRSCTFVPSQCGNKFRFAAMLTCVTSRAVHSLTLMLSGDLSMFQDHWSSQLFAPLLLSGCQLLSCEEFLCDPCLNCTIPFIHLHCLTLN</sequence>
<protein>
    <submittedName>
        <fullName evidence="1">Uncharacterized protein</fullName>
    </submittedName>
</protein>
<name>A0A7J6N0Y3_PEROL</name>
<dbReference type="EMBL" id="JABANP010000998">
    <property type="protein sequence ID" value="KAF4677237.1"/>
    <property type="molecule type" value="Genomic_DNA"/>
</dbReference>
<evidence type="ECO:0000313" key="2">
    <source>
        <dbReference type="Proteomes" id="UP000541610"/>
    </source>
</evidence>
<accession>A0A7J6N0Y3</accession>
<dbReference type="AlphaFoldDB" id="A0A7J6N0Y3"/>
<proteinExistence type="predicted"/>
<comment type="caution">
    <text evidence="1">The sequence shown here is derived from an EMBL/GenBank/DDBJ whole genome shotgun (WGS) entry which is preliminary data.</text>
</comment>